<keyword evidence="3" id="KW-1185">Reference proteome</keyword>
<dbReference type="Gene3D" id="3.80.10.10">
    <property type="entry name" value="Ribonuclease Inhibitor"/>
    <property type="match status" value="1"/>
</dbReference>
<evidence type="ECO:0000313" key="2">
    <source>
        <dbReference type="EMBL" id="GAU38272.1"/>
    </source>
</evidence>
<dbReference type="PANTHER" id="PTHR31293:SF12">
    <property type="entry name" value="RNI-LIKE SUPERFAMILY PROTEIN"/>
    <property type="match status" value="1"/>
</dbReference>
<accession>A0A2Z6NP08</accession>
<organism evidence="2 3">
    <name type="scientific">Trifolium subterraneum</name>
    <name type="common">Subterranean clover</name>
    <dbReference type="NCBI Taxonomy" id="3900"/>
    <lineage>
        <taxon>Eukaryota</taxon>
        <taxon>Viridiplantae</taxon>
        <taxon>Streptophyta</taxon>
        <taxon>Embryophyta</taxon>
        <taxon>Tracheophyta</taxon>
        <taxon>Spermatophyta</taxon>
        <taxon>Magnoliopsida</taxon>
        <taxon>eudicotyledons</taxon>
        <taxon>Gunneridae</taxon>
        <taxon>Pentapetalae</taxon>
        <taxon>rosids</taxon>
        <taxon>fabids</taxon>
        <taxon>Fabales</taxon>
        <taxon>Fabaceae</taxon>
        <taxon>Papilionoideae</taxon>
        <taxon>50 kb inversion clade</taxon>
        <taxon>NPAAA clade</taxon>
        <taxon>Hologalegina</taxon>
        <taxon>IRL clade</taxon>
        <taxon>Trifolieae</taxon>
        <taxon>Trifolium</taxon>
    </lineage>
</organism>
<dbReference type="InterPro" id="IPR055294">
    <property type="entry name" value="FBL60-like"/>
</dbReference>
<dbReference type="Pfam" id="PF24758">
    <property type="entry name" value="LRR_At5g56370"/>
    <property type="match status" value="1"/>
</dbReference>
<reference evidence="3" key="1">
    <citation type="journal article" date="2017" name="Front. Plant Sci.">
        <title>Climate Clever Clovers: New Paradigm to Reduce the Environmental Footprint of Ruminants by Breeding Low Methanogenic Forages Utilizing Haplotype Variation.</title>
        <authorList>
            <person name="Kaur P."/>
            <person name="Appels R."/>
            <person name="Bayer P.E."/>
            <person name="Keeble-Gagnere G."/>
            <person name="Wang J."/>
            <person name="Hirakawa H."/>
            <person name="Shirasawa K."/>
            <person name="Vercoe P."/>
            <person name="Stefanova K."/>
            <person name="Durmic Z."/>
            <person name="Nichols P."/>
            <person name="Revell C."/>
            <person name="Isobe S.N."/>
            <person name="Edwards D."/>
            <person name="Erskine W."/>
        </authorList>
    </citation>
    <scope>NUCLEOTIDE SEQUENCE [LARGE SCALE GENOMIC DNA]</scope>
    <source>
        <strain evidence="3">cv. Daliak</strain>
    </source>
</reference>
<protein>
    <recommendedName>
        <fullName evidence="1">F-box/LRR-repeat protein 15/At3g58940/PEG3-like LRR domain-containing protein</fullName>
    </recommendedName>
</protein>
<evidence type="ECO:0000259" key="1">
    <source>
        <dbReference type="Pfam" id="PF24758"/>
    </source>
</evidence>
<name>A0A2Z6NP08_TRISU</name>
<dbReference type="Proteomes" id="UP000242715">
    <property type="component" value="Unassembled WGS sequence"/>
</dbReference>
<dbReference type="AlphaFoldDB" id="A0A2Z6NP08"/>
<feature type="domain" description="F-box/LRR-repeat protein 15/At3g58940/PEG3-like LRR" evidence="1">
    <location>
        <begin position="5"/>
        <end position="85"/>
    </location>
</feature>
<dbReference type="OrthoDB" id="1085215at2759"/>
<dbReference type="SUPFAM" id="SSF52058">
    <property type="entry name" value="L domain-like"/>
    <property type="match status" value="1"/>
</dbReference>
<gene>
    <name evidence="2" type="ORF">TSUD_119530</name>
</gene>
<dbReference type="InterPro" id="IPR032675">
    <property type="entry name" value="LRR_dom_sf"/>
</dbReference>
<dbReference type="PANTHER" id="PTHR31293">
    <property type="entry name" value="RNI-LIKE SUPERFAMILY PROTEIN"/>
    <property type="match status" value="1"/>
</dbReference>
<evidence type="ECO:0000313" key="3">
    <source>
        <dbReference type="Proteomes" id="UP000242715"/>
    </source>
</evidence>
<dbReference type="InterPro" id="IPR055411">
    <property type="entry name" value="LRR_FXL15/At3g58940/PEG3-like"/>
</dbReference>
<dbReference type="EMBL" id="DF973708">
    <property type="protein sequence ID" value="GAU38272.1"/>
    <property type="molecule type" value="Genomic_DNA"/>
</dbReference>
<sequence length="129" mass="15317">MERGCVNLDFNMNYKKHRIRLPQRILSFNTLQVLKLTHLEMRDFDQVDFPQIKTLQLDRVKFNSIEHYAKFLSGCPVLEDLHVRRDFRYGGLPLENLIALPNLDKVRFYGAYTPMSLVCKSKIFHMEKV</sequence>
<proteinExistence type="predicted"/>